<reference evidence="1 2" key="1">
    <citation type="submission" date="2015-05" db="EMBL/GenBank/DDBJ databases">
        <title>Genome assembly of Archangium gephyra DSM 2261.</title>
        <authorList>
            <person name="Sharma G."/>
            <person name="Subramanian S."/>
        </authorList>
    </citation>
    <scope>NUCLEOTIDE SEQUENCE [LARGE SCALE GENOMIC DNA]</scope>
    <source>
        <strain evidence="1 2">DSM 2261</strain>
    </source>
</reference>
<accession>A0AAC8TBZ9</accession>
<organism evidence="1 2">
    <name type="scientific">Archangium gephyra</name>
    <dbReference type="NCBI Taxonomy" id="48"/>
    <lineage>
        <taxon>Bacteria</taxon>
        <taxon>Pseudomonadati</taxon>
        <taxon>Myxococcota</taxon>
        <taxon>Myxococcia</taxon>
        <taxon>Myxococcales</taxon>
        <taxon>Cystobacterineae</taxon>
        <taxon>Archangiaceae</taxon>
        <taxon>Archangium</taxon>
    </lineage>
</organism>
<dbReference type="KEGG" id="age:AA314_01878"/>
<dbReference type="AlphaFoldDB" id="A0AAC8TBZ9"/>
<evidence type="ECO:0000313" key="2">
    <source>
        <dbReference type="Proteomes" id="UP000035579"/>
    </source>
</evidence>
<gene>
    <name evidence="1" type="ORF">AA314_01878</name>
</gene>
<dbReference type="EMBL" id="CP011509">
    <property type="protein sequence ID" value="AKJ00252.1"/>
    <property type="molecule type" value="Genomic_DNA"/>
</dbReference>
<protein>
    <submittedName>
        <fullName evidence="1">Uncharacterized protein</fullName>
    </submittedName>
</protein>
<sequence>MARASPPGPQDESIRARLKACLLMGEMQCVVDQYLLLKDLGRMPGWLVAFQNAFAVANRRAGECEKVARAIHEGLRELAQKPVFIRFTVEGDFKQLGFDVTSNGVVVRNLQVAPTGQHVAVKLGDKVIDAYTGLVGLPLREYLARLSTVPGSRVIHEVVDEL</sequence>
<proteinExistence type="predicted"/>
<evidence type="ECO:0000313" key="1">
    <source>
        <dbReference type="EMBL" id="AKJ00252.1"/>
    </source>
</evidence>
<name>A0AAC8TBZ9_9BACT</name>
<dbReference type="Proteomes" id="UP000035579">
    <property type="component" value="Chromosome"/>
</dbReference>